<evidence type="ECO:0000259" key="1">
    <source>
        <dbReference type="Pfam" id="PF00899"/>
    </source>
</evidence>
<name>A0A975PEF1_9MICC</name>
<evidence type="ECO:0000313" key="3">
    <source>
        <dbReference type="Proteomes" id="UP000680588"/>
    </source>
</evidence>
<protein>
    <recommendedName>
        <fullName evidence="1">THIF-type NAD/FAD binding fold domain-containing protein</fullName>
    </recommendedName>
</protein>
<dbReference type="Proteomes" id="UP000680588">
    <property type="component" value="Chromosome"/>
</dbReference>
<accession>A0A975PEF1</accession>
<feature type="domain" description="THIF-type NAD/FAD binding fold" evidence="1">
    <location>
        <begin position="125"/>
        <end position="194"/>
    </location>
</feature>
<organism evidence="2 3">
    <name type="scientific">Arthrobacter sunyaminii</name>
    <dbReference type="NCBI Taxonomy" id="2816859"/>
    <lineage>
        <taxon>Bacteria</taxon>
        <taxon>Bacillati</taxon>
        <taxon>Actinomycetota</taxon>
        <taxon>Actinomycetes</taxon>
        <taxon>Micrococcales</taxon>
        <taxon>Micrococcaceae</taxon>
        <taxon>Arthrobacter</taxon>
    </lineage>
</organism>
<dbReference type="InterPro" id="IPR035985">
    <property type="entry name" value="Ubiquitin-activating_enz"/>
</dbReference>
<dbReference type="AlphaFoldDB" id="A0A975PEF1"/>
<dbReference type="InterPro" id="IPR000594">
    <property type="entry name" value="ThiF_NAD_FAD-bd"/>
</dbReference>
<dbReference type="SUPFAM" id="SSF69572">
    <property type="entry name" value="Activating enzymes of the ubiquitin-like proteins"/>
    <property type="match status" value="1"/>
</dbReference>
<dbReference type="EMBL" id="CP076456">
    <property type="protein sequence ID" value="QWQ35479.1"/>
    <property type="molecule type" value="Genomic_DNA"/>
</dbReference>
<dbReference type="Gene3D" id="3.40.50.720">
    <property type="entry name" value="NAD(P)-binding Rossmann-like Domain"/>
    <property type="match status" value="1"/>
</dbReference>
<reference evidence="2" key="1">
    <citation type="submission" date="2021-06" db="EMBL/GenBank/DDBJ databases">
        <title>Novel species in genus Arthrobacter.</title>
        <authorList>
            <person name="Zhang G."/>
        </authorList>
    </citation>
    <scope>NUCLEOTIDE SEQUENCE</scope>
    <source>
        <strain evidence="2">Zg-ZUI122</strain>
    </source>
</reference>
<keyword evidence="3" id="KW-1185">Reference proteome</keyword>
<proteinExistence type="predicted"/>
<dbReference type="KEGG" id="asun:KG104_13490"/>
<dbReference type="RefSeq" id="WP_104052578.1">
    <property type="nucleotide sequence ID" value="NZ_CP076456.1"/>
</dbReference>
<gene>
    <name evidence="2" type="ORF">KG104_13490</name>
</gene>
<dbReference type="Pfam" id="PF00899">
    <property type="entry name" value="ThiF"/>
    <property type="match status" value="1"/>
</dbReference>
<evidence type="ECO:0000313" key="2">
    <source>
        <dbReference type="EMBL" id="QWQ35479.1"/>
    </source>
</evidence>
<sequence length="356" mass="36703">MRINPGIHVLVLSLTARQFGLGPDALVVRGLQAGDVEFLAVLRAGVPDGAETAAARQCSVPAQRARALISALSPVLVSYADTAEPPGQAVPALRLERLAGDLDHLSASYRMNAGACARSRARAVVEVSGLSRTGALLARTLAGAGVGTLVLSDPGVVLPSDVGAAYPLTDLGMGRAQAVKRHIYRLDPTVQVLPTTSPEQSLRAGNLDLAVVVGGPPIAGRQTGLPTREHPLLSVTVHEAGIDVGPLVVPGLTPCLECLELQLIDGDSTWHDASEALGRQQVEARPAGEETAGAVSAAGTAAAQVLSFLDGVVQPVTWSAVLSLRAADGYAGLKRLAFHPKCGCRLQRKNTPAQAS</sequence>
<dbReference type="GO" id="GO:0008641">
    <property type="term" value="F:ubiquitin-like modifier activating enzyme activity"/>
    <property type="evidence" value="ECO:0007669"/>
    <property type="project" value="InterPro"/>
</dbReference>